<keyword evidence="2" id="KW-0808">Transferase</keyword>
<dbReference type="Proteomes" id="UP000825799">
    <property type="component" value="Chromosome"/>
</dbReference>
<feature type="domain" description="THIF-type NAD/FAD binding fold" evidence="1">
    <location>
        <begin position="177"/>
        <end position="309"/>
    </location>
</feature>
<organism evidence="2 3">
    <name type="scientific">Devosia salina</name>
    <dbReference type="NCBI Taxonomy" id="2860336"/>
    <lineage>
        <taxon>Bacteria</taxon>
        <taxon>Pseudomonadati</taxon>
        <taxon>Pseudomonadota</taxon>
        <taxon>Alphaproteobacteria</taxon>
        <taxon>Hyphomicrobiales</taxon>
        <taxon>Devosiaceae</taxon>
        <taxon>Devosia</taxon>
    </lineage>
</organism>
<protein>
    <submittedName>
        <fullName evidence="2">ThiF family adenylyltransferase</fullName>
    </submittedName>
</protein>
<dbReference type="EMBL" id="CP080590">
    <property type="protein sequence ID" value="QYO76547.1"/>
    <property type="molecule type" value="Genomic_DNA"/>
</dbReference>
<dbReference type="Pfam" id="PF00899">
    <property type="entry name" value="ThiF"/>
    <property type="match status" value="1"/>
</dbReference>
<keyword evidence="2" id="KW-0548">Nucleotidyltransferase</keyword>
<proteinExistence type="predicted"/>
<name>A0ABX8WGF4_9HYPH</name>
<dbReference type="GO" id="GO:0016779">
    <property type="term" value="F:nucleotidyltransferase activity"/>
    <property type="evidence" value="ECO:0007669"/>
    <property type="project" value="UniProtKB-KW"/>
</dbReference>
<dbReference type="SUPFAM" id="SSF69572">
    <property type="entry name" value="Activating enzymes of the ubiquitin-like proteins"/>
    <property type="match status" value="1"/>
</dbReference>
<dbReference type="InterPro" id="IPR035985">
    <property type="entry name" value="Ubiquitin-activating_enz"/>
</dbReference>
<accession>A0ABX8WGF4</accession>
<sequence length="456" mass="49316">MTQPSALVIPAGVHAGLKAHLFPGDGCEAAAILLCSRSPGVRKRLLAQRLIPVPHGDCATRTPDYISWPGRYLEDAIDRGEDEGLSVVLVHSHPGGFFAFSHVDNESDAVTVRALHAAYEADHGSAIMMPSGAIRARMYRDGIATDLDLVIVPGDDILTYWADRDENQRAPVAFTSEMTAQNSRLSVLVIGASGTGSPTIEQLLRLGFGRVVGVEYDFTEFKNLNRILNTTIADAKTEVPKVQVMLRAAESHRGQGVFVPVERSILDREAVLAGADCDFILCCVDTLEARYIADLMGSAFLMPIIDLGVVIPTRQASAKTVIADVCGRVDYVYPGGSTLADRGVYTPEALEAEYLKLNAPDVHREKVKEGYIKGMVEEAPSVISLNMRTSAAAVNELLARLYPFRHEHNSGYARTFFSLAAAEEDHTAEGKFKRGDDVELATGDREPLLGLPALGA</sequence>
<keyword evidence="3" id="KW-1185">Reference proteome</keyword>
<dbReference type="Gene3D" id="3.40.50.720">
    <property type="entry name" value="NAD(P)-binding Rossmann-like Domain"/>
    <property type="match status" value="1"/>
</dbReference>
<reference evidence="2 3" key="1">
    <citation type="submission" date="2021-08" db="EMBL/GenBank/DDBJ databases">
        <title>Devosia salina sp. nov., isolated from the South China Sea sediment.</title>
        <authorList>
            <person name="Zhou Z."/>
        </authorList>
    </citation>
    <scope>NUCLEOTIDE SEQUENCE [LARGE SCALE GENOMIC DNA]</scope>
    <source>
        <strain evidence="2 3">SCS-3</strain>
    </source>
</reference>
<dbReference type="InterPro" id="IPR000594">
    <property type="entry name" value="ThiF_NAD_FAD-bd"/>
</dbReference>
<evidence type="ECO:0000313" key="3">
    <source>
        <dbReference type="Proteomes" id="UP000825799"/>
    </source>
</evidence>
<gene>
    <name evidence="2" type="ORF">K1X15_18465</name>
</gene>
<evidence type="ECO:0000259" key="1">
    <source>
        <dbReference type="Pfam" id="PF00899"/>
    </source>
</evidence>
<dbReference type="RefSeq" id="WP_220305035.1">
    <property type="nucleotide sequence ID" value="NZ_CP080590.1"/>
</dbReference>
<evidence type="ECO:0000313" key="2">
    <source>
        <dbReference type="EMBL" id="QYO76547.1"/>
    </source>
</evidence>